<reference evidence="1 2" key="1">
    <citation type="submission" date="2014-02" db="EMBL/GenBank/DDBJ databases">
        <title>The small core and large imbalanced accessory genome model reveals a collaborative survival strategy of Sorangium cellulosum strains in nature.</title>
        <authorList>
            <person name="Han K."/>
            <person name="Peng R."/>
            <person name="Blom J."/>
            <person name="Li Y.-Z."/>
        </authorList>
    </citation>
    <scope>NUCLEOTIDE SEQUENCE [LARGE SCALE GENOMIC DNA]</scope>
    <source>
        <strain evidence="1 2">So0007-03</strain>
    </source>
</reference>
<evidence type="ECO:0008006" key="3">
    <source>
        <dbReference type="Google" id="ProtNLM"/>
    </source>
</evidence>
<proteinExistence type="predicted"/>
<dbReference type="SUPFAM" id="SSF48452">
    <property type="entry name" value="TPR-like"/>
    <property type="match status" value="1"/>
</dbReference>
<dbReference type="Proteomes" id="UP000075502">
    <property type="component" value="Unassembled WGS sequence"/>
</dbReference>
<protein>
    <recommendedName>
        <fullName evidence="3">MalT-like TPR region domain-containing protein</fullName>
    </recommendedName>
</protein>
<organism evidence="1 2">
    <name type="scientific">Sorangium cellulosum</name>
    <name type="common">Polyangium cellulosum</name>
    <dbReference type="NCBI Taxonomy" id="56"/>
    <lineage>
        <taxon>Bacteria</taxon>
        <taxon>Pseudomonadati</taxon>
        <taxon>Myxococcota</taxon>
        <taxon>Polyangia</taxon>
        <taxon>Polyangiales</taxon>
        <taxon>Polyangiaceae</taxon>
        <taxon>Sorangium</taxon>
    </lineage>
</organism>
<gene>
    <name evidence="1" type="ORF">BE21_54680</name>
</gene>
<dbReference type="Pfam" id="PF13424">
    <property type="entry name" value="TPR_12"/>
    <property type="match status" value="1"/>
</dbReference>
<dbReference type="AlphaFoldDB" id="A0A150TDB6"/>
<comment type="caution">
    <text evidence="1">The sequence shown here is derived from an EMBL/GenBank/DDBJ whole genome shotgun (WGS) entry which is preliminary data.</text>
</comment>
<evidence type="ECO:0000313" key="2">
    <source>
        <dbReference type="Proteomes" id="UP000075502"/>
    </source>
</evidence>
<dbReference type="InterPro" id="IPR011990">
    <property type="entry name" value="TPR-like_helical_dom_sf"/>
</dbReference>
<dbReference type="EMBL" id="JEME01003022">
    <property type="protein sequence ID" value="KYG02616.1"/>
    <property type="molecule type" value="Genomic_DNA"/>
</dbReference>
<dbReference type="Gene3D" id="1.25.40.10">
    <property type="entry name" value="Tetratricopeptide repeat domain"/>
    <property type="match status" value="1"/>
</dbReference>
<accession>A0A150TDB6</accession>
<evidence type="ECO:0000313" key="1">
    <source>
        <dbReference type="EMBL" id="KYG02616.1"/>
    </source>
</evidence>
<name>A0A150TDB6_SORCE</name>
<sequence>MHGELATRINMAVLDFRGRRHNEARQHLEETLERARALRHVEYEARCLAWLGIVDREVGKHASARTRWTAALALYRGLRMPREEKELEEQLASLPP</sequence>